<evidence type="ECO:0000313" key="2">
    <source>
        <dbReference type="EMBL" id="AWW38446.1"/>
    </source>
</evidence>
<proteinExistence type="predicted"/>
<name>A0A2Z4J0Q6_9ACTN</name>
<sequence>MLITVGVTGLTGDAGAFVGDEGAEAGVREGAGAERVGLASGGSVPGRDSRADTEAVTGSVAPAGRAPVSASASFGPQAVSSAVRATAAAAAVALAARPRTCSIAGRPPLSSVPE</sequence>
<protein>
    <submittedName>
        <fullName evidence="2">Uncharacterized protein</fullName>
    </submittedName>
</protein>
<accession>A0A2Z4J0Q6</accession>
<dbReference type="AlphaFoldDB" id="A0A2Z4J0Q6"/>
<evidence type="ECO:0000313" key="3">
    <source>
        <dbReference type="Proteomes" id="UP000249616"/>
    </source>
</evidence>
<keyword evidence="3" id="KW-1185">Reference proteome</keyword>
<evidence type="ECO:0000256" key="1">
    <source>
        <dbReference type="SAM" id="MobiDB-lite"/>
    </source>
</evidence>
<dbReference type="EMBL" id="CP030073">
    <property type="protein sequence ID" value="AWW38446.1"/>
    <property type="molecule type" value="Genomic_DNA"/>
</dbReference>
<reference evidence="2 3" key="1">
    <citation type="journal article" date="2019" name="Int. J. Syst. Evol. Microbiol.">
        <title>Streptomyces cadmiisoli sp. nov., a novel actinomycete isolated from cadmium-contaminated soil.</title>
        <authorList>
            <person name="Li K."/>
            <person name="Tang X."/>
            <person name="Zhao J."/>
            <person name="Guo Y."/>
            <person name="Tang Y."/>
            <person name="Gao J."/>
        </authorList>
    </citation>
    <scope>NUCLEOTIDE SEQUENCE [LARGE SCALE GENOMIC DNA]</scope>
    <source>
        <strain evidence="2 3">ZFG47</strain>
    </source>
</reference>
<organism evidence="2 3">
    <name type="scientific">Streptomyces cadmiisoli</name>
    <dbReference type="NCBI Taxonomy" id="2184053"/>
    <lineage>
        <taxon>Bacteria</taxon>
        <taxon>Bacillati</taxon>
        <taxon>Actinomycetota</taxon>
        <taxon>Actinomycetes</taxon>
        <taxon>Kitasatosporales</taxon>
        <taxon>Streptomycetaceae</taxon>
        <taxon>Streptomyces</taxon>
        <taxon>Streptomyces aurantiacus group</taxon>
    </lineage>
</organism>
<dbReference type="Proteomes" id="UP000249616">
    <property type="component" value="Chromosome"/>
</dbReference>
<dbReference type="RefSeq" id="WP_112439121.1">
    <property type="nucleotide sequence ID" value="NZ_CP030073.1"/>
</dbReference>
<dbReference type="KEGG" id="scad:DN051_18785"/>
<gene>
    <name evidence="2" type="ORF">DN051_18785</name>
</gene>
<feature type="region of interest" description="Disordered" evidence="1">
    <location>
        <begin position="36"/>
        <end position="60"/>
    </location>
</feature>